<evidence type="ECO:0008006" key="4">
    <source>
        <dbReference type="Google" id="ProtNLM"/>
    </source>
</evidence>
<dbReference type="RefSeq" id="WP_388388845.1">
    <property type="nucleotide sequence ID" value="NZ_JBIAFP010000021.1"/>
</dbReference>
<evidence type="ECO:0000256" key="1">
    <source>
        <dbReference type="SAM" id="MobiDB-lite"/>
    </source>
</evidence>
<protein>
    <recommendedName>
        <fullName evidence="4">Transposase</fullName>
    </recommendedName>
</protein>
<keyword evidence="3" id="KW-1185">Reference proteome</keyword>
<feature type="compositionally biased region" description="Low complexity" evidence="1">
    <location>
        <begin position="123"/>
        <end position="132"/>
    </location>
</feature>
<gene>
    <name evidence="2" type="ORF">ACFYM3_30630</name>
</gene>
<accession>A0ABW6LM29</accession>
<comment type="caution">
    <text evidence="2">The sequence shown here is derived from an EMBL/GenBank/DDBJ whole genome shotgun (WGS) entry which is preliminary data.</text>
</comment>
<name>A0ABW6LM29_9ACTN</name>
<proteinExistence type="predicted"/>
<feature type="compositionally biased region" description="Basic residues" evidence="1">
    <location>
        <begin position="134"/>
        <end position="144"/>
    </location>
</feature>
<feature type="compositionally biased region" description="Low complexity" evidence="1">
    <location>
        <begin position="75"/>
        <end position="91"/>
    </location>
</feature>
<feature type="region of interest" description="Disordered" evidence="1">
    <location>
        <begin position="114"/>
        <end position="151"/>
    </location>
</feature>
<dbReference type="EMBL" id="JBIAFP010000021">
    <property type="protein sequence ID" value="MFE9228896.1"/>
    <property type="molecule type" value="Genomic_DNA"/>
</dbReference>
<reference evidence="2 3" key="1">
    <citation type="submission" date="2024-10" db="EMBL/GenBank/DDBJ databases">
        <title>The Natural Products Discovery Center: Release of the First 8490 Sequenced Strains for Exploring Actinobacteria Biosynthetic Diversity.</title>
        <authorList>
            <person name="Kalkreuter E."/>
            <person name="Kautsar S.A."/>
            <person name="Yang D."/>
            <person name="Bader C.D."/>
            <person name="Teijaro C.N."/>
            <person name="Fluegel L."/>
            <person name="Davis C.M."/>
            <person name="Simpson J.R."/>
            <person name="Lauterbach L."/>
            <person name="Steele A.D."/>
            <person name="Gui C."/>
            <person name="Meng S."/>
            <person name="Li G."/>
            <person name="Viehrig K."/>
            <person name="Ye F."/>
            <person name="Su P."/>
            <person name="Kiefer A.F."/>
            <person name="Nichols A."/>
            <person name="Cepeda A.J."/>
            <person name="Yan W."/>
            <person name="Fan B."/>
            <person name="Jiang Y."/>
            <person name="Adhikari A."/>
            <person name="Zheng C.-J."/>
            <person name="Schuster L."/>
            <person name="Cowan T.M."/>
            <person name="Smanski M.J."/>
            <person name="Chevrette M.G."/>
            <person name="De Carvalho L.P.S."/>
            <person name="Shen B."/>
        </authorList>
    </citation>
    <scope>NUCLEOTIDE SEQUENCE [LARGE SCALE GENOMIC DNA]</scope>
    <source>
        <strain evidence="2 3">NPDC007066</strain>
    </source>
</reference>
<evidence type="ECO:0000313" key="2">
    <source>
        <dbReference type="EMBL" id="MFE9228896.1"/>
    </source>
</evidence>
<sequence>MSRYRSLLRTVAASGMVVEKILDEFDRRAVHLGLGRLATCLLAVMDPQAGSCRPAGRWTPAPRPRTAGSRHRGCSGSPPALSSAPCSAATSRSPYRWNAVPRCCSTPAARWNDVERTSTSHCGARGPAPAGRRGPGRPPRHAPVRHGERGP</sequence>
<feature type="region of interest" description="Disordered" evidence="1">
    <location>
        <begin position="51"/>
        <end position="94"/>
    </location>
</feature>
<organism evidence="2 3">
    <name type="scientific">Streptomyces massasporeus</name>
    <dbReference type="NCBI Taxonomy" id="67324"/>
    <lineage>
        <taxon>Bacteria</taxon>
        <taxon>Bacillati</taxon>
        <taxon>Actinomycetota</taxon>
        <taxon>Actinomycetes</taxon>
        <taxon>Kitasatosporales</taxon>
        <taxon>Streptomycetaceae</taxon>
        <taxon>Streptomyces</taxon>
    </lineage>
</organism>
<evidence type="ECO:0000313" key="3">
    <source>
        <dbReference type="Proteomes" id="UP001601288"/>
    </source>
</evidence>
<dbReference type="Proteomes" id="UP001601288">
    <property type="component" value="Unassembled WGS sequence"/>
</dbReference>